<dbReference type="InterPro" id="IPR032799">
    <property type="entry name" value="TAXi_C"/>
</dbReference>
<proteinExistence type="inferred from homology"/>
<protein>
    <recommendedName>
        <fullName evidence="8">Peptidase A1 domain-containing protein</fullName>
    </recommendedName>
</protein>
<dbReference type="GO" id="GO:0004190">
    <property type="term" value="F:aspartic-type endopeptidase activity"/>
    <property type="evidence" value="ECO:0007669"/>
    <property type="project" value="UniProtKB-KW"/>
</dbReference>
<name>A0AA38SW69_9ASTR</name>
<feature type="domain" description="Peptidase A1" evidence="8">
    <location>
        <begin position="131"/>
        <end position="469"/>
    </location>
</feature>
<dbReference type="InterPro" id="IPR001461">
    <property type="entry name" value="Aspartic_peptidase_A1"/>
</dbReference>
<dbReference type="InterPro" id="IPR032861">
    <property type="entry name" value="TAXi_N"/>
</dbReference>
<dbReference type="FunFam" id="2.40.70.10:FF:000021">
    <property type="entry name" value="Aspartyl protease AED1"/>
    <property type="match status" value="1"/>
</dbReference>
<feature type="signal peptide" evidence="7">
    <location>
        <begin position="1"/>
        <end position="25"/>
    </location>
</feature>
<feature type="chain" id="PRO_5041462196" description="Peptidase A1 domain-containing protein" evidence="7">
    <location>
        <begin position="26"/>
        <end position="474"/>
    </location>
</feature>
<dbReference type="PANTHER" id="PTHR13683">
    <property type="entry name" value="ASPARTYL PROTEASES"/>
    <property type="match status" value="1"/>
</dbReference>
<dbReference type="Pfam" id="PF14541">
    <property type="entry name" value="TAXi_C"/>
    <property type="match status" value="1"/>
</dbReference>
<reference evidence="9" key="1">
    <citation type="submission" date="2023-03" db="EMBL/GenBank/DDBJ databases">
        <title>Chromosome-scale reference genome and RAD-based genetic map of yellow starthistle (Centaurea solstitialis) reveal putative structural variation and QTLs associated with invader traits.</title>
        <authorList>
            <person name="Reatini B."/>
            <person name="Cang F.A."/>
            <person name="Jiang Q."/>
            <person name="Mckibben M.T.W."/>
            <person name="Barker M.S."/>
            <person name="Rieseberg L.H."/>
            <person name="Dlugosch K.M."/>
        </authorList>
    </citation>
    <scope>NUCLEOTIDE SEQUENCE</scope>
    <source>
        <strain evidence="9">CAN-66</strain>
        <tissue evidence="9">Leaf</tissue>
    </source>
</reference>
<dbReference type="GO" id="GO:0006508">
    <property type="term" value="P:proteolysis"/>
    <property type="evidence" value="ECO:0007669"/>
    <property type="project" value="UniProtKB-KW"/>
</dbReference>
<organism evidence="9 10">
    <name type="scientific">Centaurea solstitialis</name>
    <name type="common">yellow star-thistle</name>
    <dbReference type="NCBI Taxonomy" id="347529"/>
    <lineage>
        <taxon>Eukaryota</taxon>
        <taxon>Viridiplantae</taxon>
        <taxon>Streptophyta</taxon>
        <taxon>Embryophyta</taxon>
        <taxon>Tracheophyta</taxon>
        <taxon>Spermatophyta</taxon>
        <taxon>Magnoliopsida</taxon>
        <taxon>eudicotyledons</taxon>
        <taxon>Gunneridae</taxon>
        <taxon>Pentapetalae</taxon>
        <taxon>asterids</taxon>
        <taxon>campanulids</taxon>
        <taxon>Asterales</taxon>
        <taxon>Asteraceae</taxon>
        <taxon>Carduoideae</taxon>
        <taxon>Cardueae</taxon>
        <taxon>Centaureinae</taxon>
        <taxon>Centaurea</taxon>
    </lineage>
</organism>
<keyword evidence="2" id="KW-0645">Protease</keyword>
<keyword evidence="6" id="KW-1015">Disulfide bond</keyword>
<evidence type="ECO:0000256" key="5">
    <source>
        <dbReference type="ARBA" id="ARBA00022801"/>
    </source>
</evidence>
<evidence type="ECO:0000256" key="3">
    <source>
        <dbReference type="ARBA" id="ARBA00022729"/>
    </source>
</evidence>
<dbReference type="PANTHER" id="PTHR13683:SF750">
    <property type="entry name" value="ASPARTYL PROTEASE AED1"/>
    <property type="match status" value="1"/>
</dbReference>
<dbReference type="Proteomes" id="UP001172457">
    <property type="component" value="Chromosome 6"/>
</dbReference>
<evidence type="ECO:0000256" key="4">
    <source>
        <dbReference type="ARBA" id="ARBA00022750"/>
    </source>
</evidence>
<evidence type="ECO:0000259" key="8">
    <source>
        <dbReference type="PROSITE" id="PS51767"/>
    </source>
</evidence>
<comment type="caution">
    <text evidence="9">The sequence shown here is derived from an EMBL/GenBank/DDBJ whole genome shotgun (WGS) entry which is preliminary data.</text>
</comment>
<dbReference type="InterPro" id="IPR033121">
    <property type="entry name" value="PEPTIDASE_A1"/>
</dbReference>
<dbReference type="InterPro" id="IPR021109">
    <property type="entry name" value="Peptidase_aspartic_dom_sf"/>
</dbReference>
<dbReference type="EMBL" id="JARYMX010000006">
    <property type="protein sequence ID" value="KAJ9546033.1"/>
    <property type="molecule type" value="Genomic_DNA"/>
</dbReference>
<evidence type="ECO:0000256" key="7">
    <source>
        <dbReference type="SAM" id="SignalP"/>
    </source>
</evidence>
<accession>A0AA38SW69</accession>
<gene>
    <name evidence="9" type="ORF">OSB04_025740</name>
</gene>
<dbReference type="AlphaFoldDB" id="A0AA38SW69"/>
<comment type="similarity">
    <text evidence="1">Belongs to the peptidase A1 family.</text>
</comment>
<keyword evidence="4" id="KW-0064">Aspartyl protease</keyword>
<evidence type="ECO:0000256" key="6">
    <source>
        <dbReference type="ARBA" id="ARBA00023157"/>
    </source>
</evidence>
<dbReference type="Pfam" id="PF14543">
    <property type="entry name" value="TAXi_N"/>
    <property type="match status" value="1"/>
</dbReference>
<keyword evidence="10" id="KW-1185">Reference proteome</keyword>
<dbReference type="SUPFAM" id="SSF50630">
    <property type="entry name" value="Acid proteases"/>
    <property type="match status" value="1"/>
</dbReference>
<dbReference type="Gene3D" id="2.40.70.10">
    <property type="entry name" value="Acid Proteases"/>
    <property type="match status" value="2"/>
</dbReference>
<dbReference type="PROSITE" id="PS51767">
    <property type="entry name" value="PEPTIDASE_A1"/>
    <property type="match status" value="1"/>
</dbReference>
<evidence type="ECO:0000313" key="9">
    <source>
        <dbReference type="EMBL" id="KAJ9546033.1"/>
    </source>
</evidence>
<evidence type="ECO:0000256" key="2">
    <source>
        <dbReference type="ARBA" id="ARBA00022670"/>
    </source>
</evidence>
<evidence type="ECO:0000256" key="1">
    <source>
        <dbReference type="ARBA" id="ARBA00007447"/>
    </source>
</evidence>
<dbReference type="FunFam" id="2.40.70.10:FF:000013">
    <property type="entry name" value="Aspartyl protease AED1"/>
    <property type="match status" value="1"/>
</dbReference>
<keyword evidence="5" id="KW-0378">Hydrolase</keyword>
<keyword evidence="3 7" id="KW-0732">Signal</keyword>
<sequence>MAMKNSLLLLMLLLSSSFSLFLVVARKQHGLETKEAITNHYHNLETTSFQPSSICTRSTKGDKKRGTLEVVHRHGPCSTFSKDRVKHLSVREILTLDQNKVKSIMSRLTINTQGSKATFSAKPERTGLGNYIVRVGLGTPKKDLSLVFDTGSHITWTQCQPCLYLCYSQQEPLFAPSSSTTYSNVSCTAPECSALTNATGFPPGCDSSSTCKYSMMYEDTSISLGLFGKDKLTLTSEDDVIDDFYFGCGHNNDGHFGAEAGLLGLGPDKLSFVSQSANKYGKVFSYCLPSRASNTGYLTFGKDEVASNNVSYTPFSNSKESTLYVLKLEAIFVGGKKLAISPTVFSSAGMIIESRTVFTRLPATAYAALRQAFRAEMTNYTLAKPLDTLDTCYDFSNTTTITVPGISMLWGGNTKVDISSQGILVGNNSQSCLAFVGNEDDTWIGIFGNFQQMTLKVVYDLPAGKVGFAYGGCE</sequence>
<evidence type="ECO:0000313" key="10">
    <source>
        <dbReference type="Proteomes" id="UP001172457"/>
    </source>
</evidence>